<evidence type="ECO:0000313" key="1">
    <source>
        <dbReference type="EMBL" id="CZR52673.1"/>
    </source>
</evidence>
<dbReference type="OrthoDB" id="3503295at2759"/>
<gene>
    <name evidence="1" type="ORF">PAC_02550</name>
</gene>
<organism evidence="1 2">
    <name type="scientific">Phialocephala subalpina</name>
    <dbReference type="NCBI Taxonomy" id="576137"/>
    <lineage>
        <taxon>Eukaryota</taxon>
        <taxon>Fungi</taxon>
        <taxon>Dikarya</taxon>
        <taxon>Ascomycota</taxon>
        <taxon>Pezizomycotina</taxon>
        <taxon>Leotiomycetes</taxon>
        <taxon>Helotiales</taxon>
        <taxon>Mollisiaceae</taxon>
        <taxon>Phialocephala</taxon>
        <taxon>Phialocephala fortinii species complex</taxon>
    </lineage>
</organism>
<sequence length="247" mass="26837">MPNRQSKPIMFEATRPVLVDARNTTKSYIAIYSVIKEFSHRNPESVIELLIPNSKGMLHDIATWCETTGNKLIGSEFSSDGGTEDIHVVIQKGVRTGIDQEGERGREKKMTVVISTADLDYVVPPLDKALAGKVLGMDVSVVFEGAGVKLLKNGYRATRSGLFGNFRTSSIETSLTNSGSPLPSEGITMLKELGAKFYVCGPSMEANGVRQEELVVEHSIVGSTVTWVSLLEHSGVNVFSKAKFDTP</sequence>
<accession>A0A1L7WIS0</accession>
<dbReference type="InterPro" id="IPR027396">
    <property type="entry name" value="DsrEFH-like"/>
</dbReference>
<proteinExistence type="predicted"/>
<dbReference type="Pfam" id="PF02635">
    <property type="entry name" value="DsrE"/>
    <property type="match status" value="1"/>
</dbReference>
<name>A0A1L7WIS0_9HELO</name>
<dbReference type="Gene3D" id="3.40.1260.10">
    <property type="entry name" value="DsrEFH-like"/>
    <property type="match status" value="1"/>
</dbReference>
<reference evidence="1 2" key="1">
    <citation type="submission" date="2016-03" db="EMBL/GenBank/DDBJ databases">
        <authorList>
            <person name="Ploux O."/>
        </authorList>
    </citation>
    <scope>NUCLEOTIDE SEQUENCE [LARGE SCALE GENOMIC DNA]</scope>
    <source>
        <strain evidence="1 2">UAMH 11012</strain>
    </source>
</reference>
<dbReference type="SUPFAM" id="SSF75169">
    <property type="entry name" value="DsrEFH-like"/>
    <property type="match status" value="1"/>
</dbReference>
<keyword evidence="2" id="KW-1185">Reference proteome</keyword>
<dbReference type="Proteomes" id="UP000184330">
    <property type="component" value="Unassembled WGS sequence"/>
</dbReference>
<dbReference type="EMBL" id="FJOG01000003">
    <property type="protein sequence ID" value="CZR52673.1"/>
    <property type="molecule type" value="Genomic_DNA"/>
</dbReference>
<evidence type="ECO:0000313" key="2">
    <source>
        <dbReference type="Proteomes" id="UP000184330"/>
    </source>
</evidence>
<protein>
    <submittedName>
        <fullName evidence="1">Uncharacterized protein</fullName>
    </submittedName>
</protein>
<dbReference type="InterPro" id="IPR003787">
    <property type="entry name" value="Sulphur_relay_DsrE/F-like"/>
</dbReference>
<dbReference type="AlphaFoldDB" id="A0A1L7WIS0"/>